<keyword evidence="1" id="KW-0233">DNA recombination</keyword>
<gene>
    <name evidence="2" type="ORF">PQR00_03910</name>
</gene>
<dbReference type="Proteomes" id="UP001629288">
    <property type="component" value="Unassembled WGS sequence"/>
</dbReference>
<dbReference type="InterPro" id="IPR013762">
    <property type="entry name" value="Integrase-like_cat_sf"/>
</dbReference>
<name>A0ABW9BVC6_9BURK</name>
<proteinExistence type="predicted"/>
<reference evidence="2 3" key="1">
    <citation type="journal article" date="2024" name="Chem. Sci.">
        <title>Discovery of megapolipeptins by genome mining of a Burkholderiales bacteria collection.</title>
        <authorList>
            <person name="Paulo B.S."/>
            <person name="Recchia M.J.J."/>
            <person name="Lee S."/>
            <person name="Fergusson C.H."/>
            <person name="Romanowski S.B."/>
            <person name="Hernandez A."/>
            <person name="Krull N."/>
            <person name="Liu D.Y."/>
            <person name="Cavanagh H."/>
            <person name="Bos A."/>
            <person name="Gray C.A."/>
            <person name="Murphy B.T."/>
            <person name="Linington R.G."/>
            <person name="Eustaquio A.S."/>
        </authorList>
    </citation>
    <scope>NUCLEOTIDE SEQUENCE [LARGE SCALE GENOMIC DNA]</scope>
    <source>
        <strain evidence="2 3">RL17-379-BIB-C</strain>
    </source>
</reference>
<accession>A0ABW9BVC6</accession>
<dbReference type="SUPFAM" id="SSF56349">
    <property type="entry name" value="DNA breaking-rejoining enzymes"/>
    <property type="match status" value="1"/>
</dbReference>
<dbReference type="RefSeq" id="WP_408127381.1">
    <property type="nucleotide sequence ID" value="NZ_JAQQDH010000001.1"/>
</dbReference>
<dbReference type="EMBL" id="JAQQDH010000001">
    <property type="protein sequence ID" value="MFM0442721.1"/>
    <property type="molecule type" value="Genomic_DNA"/>
</dbReference>
<evidence type="ECO:0000313" key="2">
    <source>
        <dbReference type="EMBL" id="MFM0442721.1"/>
    </source>
</evidence>
<dbReference type="Gene3D" id="1.10.443.10">
    <property type="entry name" value="Intergrase catalytic core"/>
    <property type="match status" value="1"/>
</dbReference>
<keyword evidence="3" id="KW-1185">Reference proteome</keyword>
<evidence type="ECO:0000313" key="3">
    <source>
        <dbReference type="Proteomes" id="UP001629288"/>
    </source>
</evidence>
<organism evidence="2 3">
    <name type="scientific">Paraburkholderia strydomiana</name>
    <dbReference type="NCBI Taxonomy" id="1245417"/>
    <lineage>
        <taxon>Bacteria</taxon>
        <taxon>Pseudomonadati</taxon>
        <taxon>Pseudomonadota</taxon>
        <taxon>Betaproteobacteria</taxon>
        <taxon>Burkholderiales</taxon>
        <taxon>Burkholderiaceae</taxon>
        <taxon>Paraburkholderia</taxon>
    </lineage>
</organism>
<sequence>MTNAANKITLPELSLTEVAVGPGENVTQVDIPDENGETFTYYTRPLGDVDPTTGRRRDNKPTWSPHTFPLFPVVRNADGSPWLEANLWIIDRLVGKLAPGMLSYATVAQDLAAYRRYVDERNIDWLNFPPFKPHRPTYRYNGFLRQSVEAGEIAHNTARRRMGTLIRFYRWLKTAALFNPSHPAWVEEDRFVEVKDARGFSGVLKVTTTDVSIKGRTAVDPYSEYIDDGGKLRPLPQAEQKVLVQALLDLDNTEMTLIFLVSLFSGARIQTALTMKVRHVIERPVDIGGNDFRLPCGPGTGVDTKGSVRGVLHLPKWLYEALYVYAHSQRAQSRRKKAVGGDNTDQHLFLSNRGAPMYASRLKLDESRRGPHVARHTKNGQLVRQFIADYLLPAMRLQMNNPRYEFQFHDLRATFGLNKVDAWKDKINDKSMTYTEALSQLSQLMWHSSPTITERYLKYREKLSLFAGAQDGWNEHLMSLVLRTLDSEVRVASED</sequence>
<dbReference type="InterPro" id="IPR011010">
    <property type="entry name" value="DNA_brk_join_enz"/>
</dbReference>
<protein>
    <submittedName>
        <fullName evidence="2">Site-specific integrase</fullName>
    </submittedName>
</protein>
<comment type="caution">
    <text evidence="2">The sequence shown here is derived from an EMBL/GenBank/DDBJ whole genome shotgun (WGS) entry which is preliminary data.</text>
</comment>
<evidence type="ECO:0000256" key="1">
    <source>
        <dbReference type="ARBA" id="ARBA00023172"/>
    </source>
</evidence>